<dbReference type="CDD" id="cd20406">
    <property type="entry name" value="Tudor_Agenet_AtDUF_rpt2_4"/>
    <property type="match status" value="2"/>
</dbReference>
<dbReference type="EMBL" id="JBBNAG010000004">
    <property type="protein sequence ID" value="KAK9139145.1"/>
    <property type="molecule type" value="Genomic_DNA"/>
</dbReference>
<dbReference type="SMART" id="SM00743">
    <property type="entry name" value="Agenet"/>
    <property type="match status" value="4"/>
</dbReference>
<feature type="region of interest" description="Disordered" evidence="1">
    <location>
        <begin position="155"/>
        <end position="179"/>
    </location>
</feature>
<dbReference type="Pfam" id="PF05641">
    <property type="entry name" value="Agenet"/>
    <property type="match status" value="4"/>
</dbReference>
<evidence type="ECO:0000259" key="2">
    <source>
        <dbReference type="SMART" id="SM00743"/>
    </source>
</evidence>
<feature type="compositionally biased region" description="Polar residues" evidence="1">
    <location>
        <begin position="157"/>
        <end position="168"/>
    </location>
</feature>
<accession>A0AAP0JSX8</accession>
<reference evidence="3 4" key="1">
    <citation type="submission" date="2024-01" db="EMBL/GenBank/DDBJ databases">
        <title>Genome assemblies of Stephania.</title>
        <authorList>
            <person name="Yang L."/>
        </authorList>
    </citation>
    <scope>NUCLEOTIDE SEQUENCE [LARGE SCALE GENOMIC DNA]</scope>
    <source>
        <strain evidence="3">JXDWG</strain>
        <tissue evidence="3">Leaf</tissue>
    </source>
</reference>
<feature type="domain" description="Agenet" evidence="2">
    <location>
        <begin position="22"/>
        <end position="92"/>
    </location>
</feature>
<dbReference type="Proteomes" id="UP001419268">
    <property type="component" value="Unassembled WGS sequence"/>
</dbReference>
<protein>
    <recommendedName>
        <fullName evidence="2">Agenet domain-containing protein</fullName>
    </recommendedName>
</protein>
<evidence type="ECO:0000256" key="1">
    <source>
        <dbReference type="SAM" id="MobiDB-lite"/>
    </source>
</evidence>
<feature type="domain" description="Agenet" evidence="2">
    <location>
        <begin position="249"/>
        <end position="305"/>
    </location>
</feature>
<dbReference type="AlphaFoldDB" id="A0AAP0JSX8"/>
<proteinExistence type="predicted"/>
<dbReference type="Gene3D" id="2.30.30.140">
    <property type="match status" value="2"/>
</dbReference>
<evidence type="ECO:0000313" key="3">
    <source>
        <dbReference type="EMBL" id="KAK9139145.1"/>
    </source>
</evidence>
<dbReference type="PANTHER" id="PTHR31917">
    <property type="entry name" value="AGENET DOMAIN-CONTAINING PROTEIN-RELATED"/>
    <property type="match status" value="1"/>
</dbReference>
<organism evidence="3 4">
    <name type="scientific">Stephania cephalantha</name>
    <dbReference type="NCBI Taxonomy" id="152367"/>
    <lineage>
        <taxon>Eukaryota</taxon>
        <taxon>Viridiplantae</taxon>
        <taxon>Streptophyta</taxon>
        <taxon>Embryophyta</taxon>
        <taxon>Tracheophyta</taxon>
        <taxon>Spermatophyta</taxon>
        <taxon>Magnoliopsida</taxon>
        <taxon>Ranunculales</taxon>
        <taxon>Menispermaceae</taxon>
        <taxon>Menispermoideae</taxon>
        <taxon>Cissampelideae</taxon>
        <taxon>Stephania</taxon>
    </lineage>
</organism>
<dbReference type="PANTHER" id="PTHR31917:SF80">
    <property type="entry name" value="AGENET DOMAIN-CONTAINING PROTEIN-RELATED"/>
    <property type="match status" value="1"/>
</dbReference>
<dbReference type="InterPro" id="IPR008395">
    <property type="entry name" value="Agenet-like_dom"/>
</dbReference>
<name>A0AAP0JSX8_9MAGN</name>
<dbReference type="CDD" id="cd20405">
    <property type="entry name" value="Tudor_Agenet_AtDUF_rpt1_3"/>
    <property type="match status" value="2"/>
</dbReference>
<keyword evidence="4" id="KW-1185">Reference proteome</keyword>
<feature type="domain" description="Agenet" evidence="2">
    <location>
        <begin position="94"/>
        <end position="149"/>
    </location>
</feature>
<comment type="caution">
    <text evidence="3">The sequence shown here is derived from an EMBL/GenBank/DDBJ whole genome shotgun (WGS) entry which is preliminary data.</text>
</comment>
<feature type="domain" description="Agenet" evidence="2">
    <location>
        <begin position="179"/>
        <end position="247"/>
    </location>
</feature>
<evidence type="ECO:0000313" key="4">
    <source>
        <dbReference type="Proteomes" id="UP001419268"/>
    </source>
</evidence>
<dbReference type="InterPro" id="IPR014002">
    <property type="entry name" value="Agenet_dom_plant"/>
</dbReference>
<gene>
    <name evidence="3" type="ORF">Scep_008826</name>
</gene>
<sequence>MRLQRLSSSPAKTPLMAETQQEQFRKGALVEVSSDDAGLRGAWFTATIIRTNARTNKAYVEYETLTADEEGSKPLKEFVDMVNVRPVAPREADPTIGVSDEVDALHNDGWWEGVVTKVAGERFMVYFRCSKEEIEFGKDDLRMHREWVRGSWVPPLQHQQGTSSVTDATENEELSESSVELKEGALVEVSSDEEGFVGAWFSAKVVKKIGNSKYLVEYQSLKTDDETELLKEEADNLHIRPTPKIHQVNNFNYLEEVDAFYNDGWWVGVISKVINHQTYLVYFKETQEELEFKKSQLRLHQDWINGKWIRPSSKLKSRSPAKK</sequence>